<keyword evidence="3" id="KW-1003">Cell membrane</keyword>
<evidence type="ECO:0000256" key="3">
    <source>
        <dbReference type="ARBA" id="ARBA00022475"/>
    </source>
</evidence>
<feature type="transmembrane region" description="Helical" evidence="7">
    <location>
        <begin position="238"/>
        <end position="262"/>
    </location>
</feature>
<protein>
    <submittedName>
        <fullName evidence="9">Sugar ABC transporter permease</fullName>
    </submittedName>
</protein>
<comment type="subcellular location">
    <subcellularLocation>
        <location evidence="1 7">Cell membrane</location>
        <topology evidence="1 7">Multi-pass membrane protein</topology>
    </subcellularLocation>
</comment>
<dbReference type="InterPro" id="IPR035906">
    <property type="entry name" value="MetI-like_sf"/>
</dbReference>
<dbReference type="SUPFAM" id="SSF161098">
    <property type="entry name" value="MetI-like"/>
    <property type="match status" value="1"/>
</dbReference>
<reference evidence="9" key="1">
    <citation type="submission" date="2022-08" db="EMBL/GenBank/DDBJ databases">
        <title>Alicyclobacillus dauci DSM2870, complete genome.</title>
        <authorList>
            <person name="Wang Q."/>
            <person name="Cai R."/>
            <person name="Wang Z."/>
        </authorList>
    </citation>
    <scope>NUCLEOTIDE SEQUENCE</scope>
    <source>
        <strain evidence="9">DSM 28700</strain>
    </source>
</reference>
<gene>
    <name evidence="9" type="ORF">NZD86_00290</name>
</gene>
<sequence length="326" mass="35396">MSYTKSADVSNRSRVGHLDIDQRAPKSARWLNESLGVTSRKRKWVGVIWVLPALAAYVLFVLFPLGQTVRYSFYNWDGIGVATWAGFNNYVQVFTQPELISSIVHSFILIVFFTIIPVFLGLIAASLLQRRRQGAFTTVTRTILFFPQIVPLAGAGIMWSWMYAPNGAVNGLLRAVGLGGLTQQWLGNFNTALPAVGIIGVWLSLGFCTVLFLSGISKVDPATYEAARIDGAGAVREFFAITLPALRGEIVVAVTVTVIAALESFDVIYVSTQGGPGYATMVPGVEIYRLTFLNQHIGAASALAVVLTILVLIVVSIIQRVGRGRD</sequence>
<feature type="transmembrane region" description="Helical" evidence="7">
    <location>
        <begin position="44"/>
        <end position="66"/>
    </location>
</feature>
<keyword evidence="10" id="KW-1185">Reference proteome</keyword>
<dbReference type="Gene3D" id="1.10.3720.10">
    <property type="entry name" value="MetI-like"/>
    <property type="match status" value="1"/>
</dbReference>
<feature type="transmembrane region" description="Helical" evidence="7">
    <location>
        <begin position="143"/>
        <end position="164"/>
    </location>
</feature>
<proteinExistence type="inferred from homology"/>
<dbReference type="CDD" id="cd06261">
    <property type="entry name" value="TM_PBP2"/>
    <property type="match status" value="1"/>
</dbReference>
<dbReference type="PROSITE" id="PS50928">
    <property type="entry name" value="ABC_TM1"/>
    <property type="match status" value="1"/>
</dbReference>
<evidence type="ECO:0000256" key="2">
    <source>
        <dbReference type="ARBA" id="ARBA00022448"/>
    </source>
</evidence>
<evidence type="ECO:0000256" key="1">
    <source>
        <dbReference type="ARBA" id="ARBA00004651"/>
    </source>
</evidence>
<keyword evidence="5 7" id="KW-1133">Transmembrane helix</keyword>
<comment type="similarity">
    <text evidence="7">Belongs to the binding-protein-dependent transport system permease family.</text>
</comment>
<name>A0ABY6Z2D0_9BACL</name>
<keyword evidence="6 7" id="KW-0472">Membrane</keyword>
<feature type="domain" description="ABC transmembrane type-1" evidence="8">
    <location>
        <begin position="103"/>
        <end position="318"/>
    </location>
</feature>
<dbReference type="InterPro" id="IPR000515">
    <property type="entry name" value="MetI-like"/>
</dbReference>
<dbReference type="RefSeq" id="WP_268044491.1">
    <property type="nucleotide sequence ID" value="NZ_CP104064.1"/>
</dbReference>
<dbReference type="EMBL" id="CP104064">
    <property type="protein sequence ID" value="WAH37058.1"/>
    <property type="molecule type" value="Genomic_DNA"/>
</dbReference>
<dbReference type="SUPFAM" id="SSF160964">
    <property type="entry name" value="MalF N-terminal region-like"/>
    <property type="match status" value="1"/>
</dbReference>
<dbReference type="PANTHER" id="PTHR30193:SF37">
    <property type="entry name" value="INNER MEMBRANE ABC TRANSPORTER PERMEASE PROTEIN YCJO"/>
    <property type="match status" value="1"/>
</dbReference>
<feature type="transmembrane region" description="Helical" evidence="7">
    <location>
        <begin position="195"/>
        <end position="217"/>
    </location>
</feature>
<evidence type="ECO:0000313" key="9">
    <source>
        <dbReference type="EMBL" id="WAH37058.1"/>
    </source>
</evidence>
<keyword evidence="2 7" id="KW-0813">Transport</keyword>
<evidence type="ECO:0000256" key="6">
    <source>
        <dbReference type="ARBA" id="ARBA00023136"/>
    </source>
</evidence>
<dbReference type="PANTHER" id="PTHR30193">
    <property type="entry name" value="ABC TRANSPORTER PERMEASE PROTEIN"/>
    <property type="match status" value="1"/>
</dbReference>
<evidence type="ECO:0000259" key="8">
    <source>
        <dbReference type="PROSITE" id="PS50928"/>
    </source>
</evidence>
<dbReference type="InterPro" id="IPR051393">
    <property type="entry name" value="ABC_transporter_permease"/>
</dbReference>
<evidence type="ECO:0000256" key="5">
    <source>
        <dbReference type="ARBA" id="ARBA00022989"/>
    </source>
</evidence>
<dbReference type="Pfam" id="PF00528">
    <property type="entry name" value="BPD_transp_1"/>
    <property type="match status" value="1"/>
</dbReference>
<evidence type="ECO:0000256" key="7">
    <source>
        <dbReference type="RuleBase" id="RU363032"/>
    </source>
</evidence>
<dbReference type="Proteomes" id="UP001164803">
    <property type="component" value="Chromosome"/>
</dbReference>
<evidence type="ECO:0000256" key="4">
    <source>
        <dbReference type="ARBA" id="ARBA00022692"/>
    </source>
</evidence>
<evidence type="ECO:0000313" key="10">
    <source>
        <dbReference type="Proteomes" id="UP001164803"/>
    </source>
</evidence>
<organism evidence="9 10">
    <name type="scientific">Alicyclobacillus dauci</name>
    <dbReference type="NCBI Taxonomy" id="1475485"/>
    <lineage>
        <taxon>Bacteria</taxon>
        <taxon>Bacillati</taxon>
        <taxon>Bacillota</taxon>
        <taxon>Bacilli</taxon>
        <taxon>Bacillales</taxon>
        <taxon>Alicyclobacillaceae</taxon>
        <taxon>Alicyclobacillus</taxon>
    </lineage>
</organism>
<keyword evidence="4 7" id="KW-0812">Transmembrane</keyword>
<feature type="transmembrane region" description="Helical" evidence="7">
    <location>
        <begin position="103"/>
        <end position="123"/>
    </location>
</feature>
<feature type="transmembrane region" description="Helical" evidence="7">
    <location>
        <begin position="297"/>
        <end position="318"/>
    </location>
</feature>
<accession>A0ABY6Z2D0</accession>